<dbReference type="InterPro" id="IPR020904">
    <property type="entry name" value="Sc_DH/Rdtase_CS"/>
</dbReference>
<feature type="domain" description="Ketoreductase" evidence="3">
    <location>
        <begin position="6"/>
        <end position="173"/>
    </location>
</feature>
<organism evidence="4 6">
    <name type="scientific">Sphingosinicella microcystinivorans</name>
    <dbReference type="NCBI Taxonomy" id="335406"/>
    <lineage>
        <taxon>Bacteria</taxon>
        <taxon>Pseudomonadati</taxon>
        <taxon>Pseudomonadota</taxon>
        <taxon>Alphaproteobacteria</taxon>
        <taxon>Sphingomonadales</taxon>
        <taxon>Sphingosinicellaceae</taxon>
        <taxon>Sphingosinicella</taxon>
    </lineage>
</organism>
<sequence length="242" mass="25175">MPDQTHTVLVTGGNAGIGAAISQSLLKDGARVINVSRRMPDFTHERLQTLVGDLTNAADLARICEEAADMGITGFVHNAGVIRPAPFGEVTDVDLDHLVDLHLRAAIHIGQALLPGMKAAGTGRIVLISSRGALGLQNRTAYAATKAGMIGMARTWALELARDGITVNVVSPGPIETDMFHELIPEGSERKRNVAASIPVGRVGTAEDVATAVGFFLGDGTGFITGQNLFVCGGASISSITL</sequence>
<dbReference type="Pfam" id="PF13561">
    <property type="entry name" value="adh_short_C2"/>
    <property type="match status" value="1"/>
</dbReference>
<protein>
    <submittedName>
        <fullName evidence="4">3-oxoacyl-ACP reductase</fullName>
    </submittedName>
    <submittedName>
        <fullName evidence="5">NAD(P)-dependent dehydrogenase (Short-subunit alcohol dehydrogenase family)</fullName>
    </submittedName>
</protein>
<dbReference type="PROSITE" id="PS00061">
    <property type="entry name" value="ADH_SHORT"/>
    <property type="match status" value="1"/>
</dbReference>
<dbReference type="PANTHER" id="PTHR42879">
    <property type="entry name" value="3-OXOACYL-(ACYL-CARRIER-PROTEIN) REDUCTASE"/>
    <property type="match status" value="1"/>
</dbReference>
<evidence type="ECO:0000313" key="4">
    <source>
        <dbReference type="EMBL" id="BBE34373.1"/>
    </source>
</evidence>
<dbReference type="Proteomes" id="UP000276029">
    <property type="component" value="Unassembled WGS sequence"/>
</dbReference>
<evidence type="ECO:0000313" key="5">
    <source>
        <dbReference type="EMBL" id="RKS91399.1"/>
    </source>
</evidence>
<dbReference type="GO" id="GO:0032787">
    <property type="term" value="P:monocarboxylic acid metabolic process"/>
    <property type="evidence" value="ECO:0007669"/>
    <property type="project" value="UniProtKB-ARBA"/>
</dbReference>
<dbReference type="RefSeq" id="WP_121047855.1">
    <property type="nucleotide sequence ID" value="NZ_AP018711.1"/>
</dbReference>
<dbReference type="InterPro" id="IPR036291">
    <property type="entry name" value="NAD(P)-bd_dom_sf"/>
</dbReference>
<dbReference type="CDD" id="cd05233">
    <property type="entry name" value="SDR_c"/>
    <property type="match status" value="1"/>
</dbReference>
<evidence type="ECO:0000259" key="3">
    <source>
        <dbReference type="SMART" id="SM00822"/>
    </source>
</evidence>
<dbReference type="PRINTS" id="PR00081">
    <property type="entry name" value="GDHRDH"/>
</dbReference>
<evidence type="ECO:0000256" key="1">
    <source>
        <dbReference type="ARBA" id="ARBA00006484"/>
    </source>
</evidence>
<keyword evidence="7" id="KW-1185">Reference proteome</keyword>
<dbReference type="PRINTS" id="PR00080">
    <property type="entry name" value="SDRFAMILY"/>
</dbReference>
<evidence type="ECO:0000313" key="7">
    <source>
        <dbReference type="Proteomes" id="UP000276029"/>
    </source>
</evidence>
<evidence type="ECO:0000256" key="2">
    <source>
        <dbReference type="ARBA" id="ARBA00023002"/>
    </source>
</evidence>
<dbReference type="KEGG" id="smic:SmB9_20310"/>
<dbReference type="Proteomes" id="UP000275727">
    <property type="component" value="Chromosome"/>
</dbReference>
<dbReference type="AlphaFoldDB" id="A0AAD1D5S1"/>
<reference evidence="4 6" key="1">
    <citation type="submission" date="2018-06" db="EMBL/GenBank/DDBJ databases">
        <title>Complete Genome Sequence of the Microcystin-Degrading Bacterium Sphingosinicella microcystinivorans Strain B-9.</title>
        <authorList>
            <person name="Jin H."/>
            <person name="Nishizawa T."/>
            <person name="Guo Y."/>
            <person name="Nishizawa A."/>
            <person name="Park H."/>
            <person name="Kato H."/>
            <person name="Tsuji K."/>
            <person name="Harada K."/>
        </authorList>
    </citation>
    <scope>NUCLEOTIDE SEQUENCE [LARGE SCALE GENOMIC DNA]</scope>
    <source>
        <strain evidence="4 6">B9</strain>
    </source>
</reference>
<dbReference type="GO" id="GO:0016491">
    <property type="term" value="F:oxidoreductase activity"/>
    <property type="evidence" value="ECO:0007669"/>
    <property type="project" value="UniProtKB-KW"/>
</dbReference>
<dbReference type="SMART" id="SM00822">
    <property type="entry name" value="PKS_KR"/>
    <property type="match status" value="1"/>
</dbReference>
<dbReference type="InterPro" id="IPR057326">
    <property type="entry name" value="KR_dom"/>
</dbReference>
<dbReference type="EMBL" id="AP018711">
    <property type="protein sequence ID" value="BBE34373.1"/>
    <property type="molecule type" value="Genomic_DNA"/>
</dbReference>
<dbReference type="Gene3D" id="3.40.50.720">
    <property type="entry name" value="NAD(P)-binding Rossmann-like Domain"/>
    <property type="match status" value="1"/>
</dbReference>
<evidence type="ECO:0000313" key="6">
    <source>
        <dbReference type="Proteomes" id="UP000275727"/>
    </source>
</evidence>
<name>A0AAD1D5S1_SPHMI</name>
<gene>
    <name evidence="5" type="ORF">DFR51_0963</name>
    <name evidence="4" type="ORF">SmB9_20310</name>
</gene>
<comment type="similarity">
    <text evidence="1">Belongs to the short-chain dehydrogenases/reductases (SDR) family.</text>
</comment>
<dbReference type="FunFam" id="3.40.50.720:FF:000173">
    <property type="entry name" value="3-oxoacyl-[acyl-carrier protein] reductase"/>
    <property type="match status" value="1"/>
</dbReference>
<dbReference type="InterPro" id="IPR002347">
    <property type="entry name" value="SDR_fam"/>
</dbReference>
<reference evidence="5 7" key="2">
    <citation type="submission" date="2018-10" db="EMBL/GenBank/DDBJ databases">
        <title>Genomic Encyclopedia of Type Strains, Phase IV (KMG-IV): sequencing the most valuable type-strain genomes for metagenomic binning, comparative biology and taxonomic classification.</title>
        <authorList>
            <person name="Goeker M."/>
        </authorList>
    </citation>
    <scope>NUCLEOTIDE SEQUENCE [LARGE SCALE GENOMIC DNA]</scope>
    <source>
        <strain evidence="5 7">DSM 19791</strain>
    </source>
</reference>
<dbReference type="PANTHER" id="PTHR42879:SF2">
    <property type="entry name" value="3-OXOACYL-[ACYL-CARRIER-PROTEIN] REDUCTASE FABG"/>
    <property type="match status" value="1"/>
</dbReference>
<keyword evidence="2" id="KW-0560">Oxidoreductase</keyword>
<proteinExistence type="inferred from homology"/>
<dbReference type="InterPro" id="IPR050259">
    <property type="entry name" value="SDR"/>
</dbReference>
<dbReference type="SUPFAM" id="SSF51735">
    <property type="entry name" value="NAD(P)-binding Rossmann-fold domains"/>
    <property type="match status" value="1"/>
</dbReference>
<accession>A0AAD1D5S1</accession>
<dbReference type="EMBL" id="RBWX01000007">
    <property type="protein sequence ID" value="RKS91399.1"/>
    <property type="molecule type" value="Genomic_DNA"/>
</dbReference>